<dbReference type="EMBL" id="QHKM01000003">
    <property type="protein sequence ID" value="RAK66648.1"/>
    <property type="molecule type" value="Genomic_DNA"/>
</dbReference>
<name>A0A328BNS2_9BACT</name>
<protein>
    <submittedName>
        <fullName evidence="2">Uncharacterized protein</fullName>
    </submittedName>
</protein>
<proteinExistence type="predicted"/>
<feature type="region of interest" description="Disordered" evidence="1">
    <location>
        <begin position="1"/>
        <end position="41"/>
    </location>
</feature>
<evidence type="ECO:0000313" key="2">
    <source>
        <dbReference type="EMBL" id="RAK66648.1"/>
    </source>
</evidence>
<reference evidence="3" key="1">
    <citation type="submission" date="2018-05" db="EMBL/GenBank/DDBJ databases">
        <authorList>
            <person name="Nie L."/>
        </authorList>
    </citation>
    <scope>NUCLEOTIDE SEQUENCE [LARGE SCALE GENOMIC DNA]</scope>
    <source>
        <strain evidence="3">NL</strain>
    </source>
</reference>
<comment type="caution">
    <text evidence="2">The sequence shown here is derived from an EMBL/GenBank/DDBJ whole genome shotgun (WGS) entry which is preliminary data.</text>
</comment>
<gene>
    <name evidence="2" type="ORF">DLM85_10525</name>
</gene>
<accession>A0A328BNS2</accession>
<dbReference type="AlphaFoldDB" id="A0A328BNS2"/>
<dbReference type="Proteomes" id="UP000248553">
    <property type="component" value="Unassembled WGS sequence"/>
</dbReference>
<organism evidence="2 3">
    <name type="scientific">Hymenobacter edaphi</name>
    <dbReference type="NCBI Taxonomy" id="2211146"/>
    <lineage>
        <taxon>Bacteria</taxon>
        <taxon>Pseudomonadati</taxon>
        <taxon>Bacteroidota</taxon>
        <taxon>Cytophagia</taxon>
        <taxon>Cytophagales</taxon>
        <taxon>Hymenobacteraceae</taxon>
        <taxon>Hymenobacter</taxon>
    </lineage>
</organism>
<evidence type="ECO:0000256" key="1">
    <source>
        <dbReference type="SAM" id="MobiDB-lite"/>
    </source>
</evidence>
<sequence>MAAGGGPSCARSPAAAPSPRANARNKRVLSNIDERRQTAAKVRSRAARAAFCPAAPRFFTPRHD</sequence>
<keyword evidence="3" id="KW-1185">Reference proteome</keyword>
<feature type="compositionally biased region" description="Low complexity" evidence="1">
    <location>
        <begin position="8"/>
        <end position="22"/>
    </location>
</feature>
<evidence type="ECO:0000313" key="3">
    <source>
        <dbReference type="Proteomes" id="UP000248553"/>
    </source>
</evidence>